<reference evidence="2" key="1">
    <citation type="journal article" date="2021" name="Sci. Adv.">
        <title>The American lobster genome reveals insights on longevity, neural, and immune adaptations.</title>
        <authorList>
            <person name="Polinski J.M."/>
            <person name="Zimin A.V."/>
            <person name="Clark K.F."/>
            <person name="Kohn A.B."/>
            <person name="Sadowski N."/>
            <person name="Timp W."/>
            <person name="Ptitsyn A."/>
            <person name="Khanna P."/>
            <person name="Romanova D.Y."/>
            <person name="Williams P."/>
            <person name="Greenwood S.J."/>
            <person name="Moroz L.L."/>
            <person name="Walt D.R."/>
            <person name="Bodnar A.G."/>
        </authorList>
    </citation>
    <scope>NUCLEOTIDE SEQUENCE</scope>
    <source>
        <strain evidence="2">GMGI-L3</strain>
    </source>
</reference>
<organism evidence="2 3">
    <name type="scientific">Homarus americanus</name>
    <name type="common">American lobster</name>
    <dbReference type="NCBI Taxonomy" id="6706"/>
    <lineage>
        <taxon>Eukaryota</taxon>
        <taxon>Metazoa</taxon>
        <taxon>Ecdysozoa</taxon>
        <taxon>Arthropoda</taxon>
        <taxon>Crustacea</taxon>
        <taxon>Multicrustacea</taxon>
        <taxon>Malacostraca</taxon>
        <taxon>Eumalacostraca</taxon>
        <taxon>Eucarida</taxon>
        <taxon>Decapoda</taxon>
        <taxon>Pleocyemata</taxon>
        <taxon>Astacidea</taxon>
        <taxon>Nephropoidea</taxon>
        <taxon>Nephropidae</taxon>
        <taxon>Homarus</taxon>
    </lineage>
</organism>
<feature type="region of interest" description="Disordered" evidence="1">
    <location>
        <begin position="42"/>
        <end position="118"/>
    </location>
</feature>
<evidence type="ECO:0000256" key="1">
    <source>
        <dbReference type="SAM" id="MobiDB-lite"/>
    </source>
</evidence>
<feature type="region of interest" description="Disordered" evidence="1">
    <location>
        <begin position="1"/>
        <end position="28"/>
    </location>
</feature>
<name>A0A8J5N5D7_HOMAM</name>
<feature type="compositionally biased region" description="Polar residues" evidence="1">
    <location>
        <begin position="45"/>
        <end position="54"/>
    </location>
</feature>
<evidence type="ECO:0000313" key="2">
    <source>
        <dbReference type="EMBL" id="KAG7173439.1"/>
    </source>
</evidence>
<protein>
    <submittedName>
        <fullName evidence="2">Uncharacterized protein</fullName>
    </submittedName>
</protein>
<accession>A0A8J5N5D7</accession>
<feature type="compositionally biased region" description="Polar residues" evidence="1">
    <location>
        <begin position="62"/>
        <end position="71"/>
    </location>
</feature>
<proteinExistence type="predicted"/>
<keyword evidence="3" id="KW-1185">Reference proteome</keyword>
<comment type="caution">
    <text evidence="2">The sequence shown here is derived from an EMBL/GenBank/DDBJ whole genome shotgun (WGS) entry which is preliminary data.</text>
</comment>
<dbReference type="EMBL" id="JAHLQT010009918">
    <property type="protein sequence ID" value="KAG7173439.1"/>
    <property type="molecule type" value="Genomic_DNA"/>
</dbReference>
<dbReference type="AlphaFoldDB" id="A0A8J5N5D7"/>
<sequence>MYIPTLDALGSPSNAAHAADQDVGRWGRGRPQQLQDLCVVPDPSQAKQASSDTCLTRRIRSVPNTTTSSWDTPHLPPPPSLPPATRVLSPWVTHTPPTPSSEDQGGAVPPPAQCVRQV</sequence>
<evidence type="ECO:0000313" key="3">
    <source>
        <dbReference type="Proteomes" id="UP000747542"/>
    </source>
</evidence>
<gene>
    <name evidence="2" type="ORF">Hamer_G023464</name>
</gene>
<dbReference type="Proteomes" id="UP000747542">
    <property type="component" value="Unassembled WGS sequence"/>
</dbReference>